<name>A0A7Y0HUB7_9BIFI</name>
<feature type="domain" description="BIG2" evidence="1">
    <location>
        <begin position="227"/>
        <end position="304"/>
    </location>
</feature>
<dbReference type="EMBL" id="JAAIIF010000003">
    <property type="protein sequence ID" value="NMM95478.1"/>
    <property type="molecule type" value="Genomic_DNA"/>
</dbReference>
<dbReference type="Pfam" id="PF02368">
    <property type="entry name" value="Big_2"/>
    <property type="match status" value="1"/>
</dbReference>
<sequence length="308" mass="31742">TKGAKVKVAFTDGRSWDDNGGKYYYATGSSMAVAGGQFIGDVTPVCAAEEMPDVPVTSVTLSGTGVSSGKASIKKGASLQLTATVNPSNATDKTVTWKSSNTAVATVSNGKVTGVKAGTATITAKAGDKTASVAVTVTDTPSGLTIVGSTHSVAPETMQFTVSGLPDNANANWIEWSVTGDHLRATNNLGRTFKVFGTAATTGVVTVSYLDQTASVPITVDAYSYESAPTITVDKQSLNMKVGDSVKINYTISPASNPFKLAVFDSFNDDVVFADGDGTLHATGTGSTTVRVWSSRSTNYTDIKVTVS</sequence>
<dbReference type="SMART" id="SM00635">
    <property type="entry name" value="BID_2"/>
    <property type="match status" value="3"/>
</dbReference>
<dbReference type="RefSeq" id="WP_169078437.1">
    <property type="nucleotide sequence ID" value="NZ_JAAIIF010000003.1"/>
</dbReference>
<dbReference type="Proteomes" id="UP000529710">
    <property type="component" value="Unassembled WGS sequence"/>
</dbReference>
<reference evidence="2 3" key="1">
    <citation type="submission" date="2020-02" db="EMBL/GenBank/DDBJ databases">
        <title>Characterization of phylogenetic diversity of novel bifidobacterial species isolated in Czech ZOOs.</title>
        <authorList>
            <person name="Lugli G.A."/>
            <person name="Vera N.B."/>
            <person name="Ventura M."/>
        </authorList>
    </citation>
    <scope>NUCLEOTIDE SEQUENCE [LARGE SCALE GENOMIC DNA]</scope>
    <source>
        <strain evidence="2 3">DSM 109960</strain>
    </source>
</reference>
<accession>A0A7Y0HUB7</accession>
<dbReference type="AlphaFoldDB" id="A0A7Y0HUB7"/>
<feature type="domain" description="BIG2" evidence="1">
    <location>
        <begin position="140"/>
        <end position="219"/>
    </location>
</feature>
<feature type="non-terminal residue" evidence="2">
    <location>
        <position position="1"/>
    </location>
</feature>
<dbReference type="InterPro" id="IPR003343">
    <property type="entry name" value="Big_2"/>
</dbReference>
<protein>
    <submittedName>
        <fullName evidence="2">Alpha amylase</fullName>
    </submittedName>
</protein>
<feature type="domain" description="BIG2" evidence="1">
    <location>
        <begin position="55"/>
        <end position="136"/>
    </location>
</feature>
<gene>
    <name evidence="2" type="ORF">G1C98_0214</name>
</gene>
<organism evidence="2 3">
    <name type="scientific">Bifidobacterium erythrocebi</name>
    <dbReference type="NCBI Taxonomy" id="2675325"/>
    <lineage>
        <taxon>Bacteria</taxon>
        <taxon>Bacillati</taxon>
        <taxon>Actinomycetota</taxon>
        <taxon>Actinomycetes</taxon>
        <taxon>Bifidobacteriales</taxon>
        <taxon>Bifidobacteriaceae</taxon>
        <taxon>Bifidobacterium</taxon>
    </lineage>
</organism>
<dbReference type="InterPro" id="IPR008964">
    <property type="entry name" value="Invasin/intimin_cell_adhesion"/>
</dbReference>
<proteinExistence type="predicted"/>
<dbReference type="Gene3D" id="2.60.40.1080">
    <property type="match status" value="2"/>
</dbReference>
<comment type="caution">
    <text evidence="2">The sequence shown here is derived from an EMBL/GenBank/DDBJ whole genome shotgun (WGS) entry which is preliminary data.</text>
</comment>
<keyword evidence="3" id="KW-1185">Reference proteome</keyword>
<dbReference type="SUPFAM" id="SSF49373">
    <property type="entry name" value="Invasin/intimin cell-adhesion fragments"/>
    <property type="match status" value="2"/>
</dbReference>
<evidence type="ECO:0000313" key="2">
    <source>
        <dbReference type="EMBL" id="NMM95478.1"/>
    </source>
</evidence>
<evidence type="ECO:0000259" key="1">
    <source>
        <dbReference type="SMART" id="SM00635"/>
    </source>
</evidence>
<evidence type="ECO:0000313" key="3">
    <source>
        <dbReference type="Proteomes" id="UP000529710"/>
    </source>
</evidence>